<dbReference type="InterPro" id="IPR029063">
    <property type="entry name" value="SAM-dependent_MTases_sf"/>
</dbReference>
<organism evidence="1 2">
    <name type="scientific">Paremcibacter congregatus</name>
    <dbReference type="NCBI Taxonomy" id="2043170"/>
    <lineage>
        <taxon>Bacteria</taxon>
        <taxon>Pseudomonadati</taxon>
        <taxon>Pseudomonadota</taxon>
        <taxon>Alphaproteobacteria</taxon>
        <taxon>Emcibacterales</taxon>
        <taxon>Emcibacteraceae</taxon>
        <taxon>Paremcibacter</taxon>
    </lineage>
</organism>
<sequence length="217" mass="24833">MLYDINRNFEYENGFYATAEPRRLSKFISHLEFFKQTAHLRGEILELGVFKGNSLFRWLKFRDLLENTYSRKVIAFDIFGAFPETEFEEDKKERDLFIAETDGGVGISYEELTALLQAQNLDKNTEIIKGDILKTLPAYLKENPQLKLSVLHIDVDLYEATQASLDLLYDRVVKGGVIIFDDYGDFAGANKAIDDFFDGGVEIKKLPYANAVAYVVK</sequence>
<dbReference type="InterPro" id="IPR008884">
    <property type="entry name" value="TylF_MeTrfase"/>
</dbReference>
<dbReference type="SUPFAM" id="SSF53335">
    <property type="entry name" value="S-adenosyl-L-methionine-dependent methyltransferases"/>
    <property type="match status" value="1"/>
</dbReference>
<comment type="caution">
    <text evidence="1">The sequence shown here is derived from an EMBL/GenBank/DDBJ whole genome shotgun (WGS) entry which is preliminary data.</text>
</comment>
<proteinExistence type="predicted"/>
<reference evidence="1 2" key="1">
    <citation type="submission" date="2017-10" db="EMBL/GenBank/DDBJ databases">
        <title>Frigbacter circumglobatus gen. nov. sp. nov., isolated from sediment cultured in situ.</title>
        <authorList>
            <person name="Zhao Z."/>
        </authorList>
    </citation>
    <scope>NUCLEOTIDE SEQUENCE [LARGE SCALE GENOMIC DNA]</scope>
    <source>
        <strain evidence="1 2">ZYL</strain>
    </source>
</reference>
<dbReference type="OrthoDB" id="9811332at2"/>
<dbReference type="AlphaFoldDB" id="A0A2G4YR63"/>
<dbReference type="GO" id="GO:0032259">
    <property type="term" value="P:methylation"/>
    <property type="evidence" value="ECO:0007669"/>
    <property type="project" value="UniProtKB-KW"/>
</dbReference>
<gene>
    <name evidence="1" type="ORF">CRD36_08770</name>
</gene>
<dbReference type="InParanoid" id="A0A2G4YR63"/>
<dbReference type="PANTHER" id="PTHR40036:SF1">
    <property type="entry name" value="MACROCIN O-METHYLTRANSFERASE"/>
    <property type="match status" value="1"/>
</dbReference>
<evidence type="ECO:0000313" key="2">
    <source>
        <dbReference type="Proteomes" id="UP000229730"/>
    </source>
</evidence>
<dbReference type="GO" id="GO:0008168">
    <property type="term" value="F:methyltransferase activity"/>
    <property type="evidence" value="ECO:0007669"/>
    <property type="project" value="UniProtKB-KW"/>
</dbReference>
<keyword evidence="1" id="KW-0808">Transferase</keyword>
<dbReference type="Pfam" id="PF05711">
    <property type="entry name" value="TylF"/>
    <property type="match status" value="1"/>
</dbReference>
<dbReference type="Proteomes" id="UP000229730">
    <property type="component" value="Unassembled WGS sequence"/>
</dbReference>
<dbReference type="RefSeq" id="WP_099472384.1">
    <property type="nucleotide sequence ID" value="NZ_CAXBMK010000016.1"/>
</dbReference>
<protein>
    <submittedName>
        <fullName evidence="1">dTDP-6-deoxy-L-hexose 3-O-methyltransferase</fullName>
    </submittedName>
</protein>
<keyword evidence="2" id="KW-1185">Reference proteome</keyword>
<accession>A0A2G4YR63</accession>
<dbReference type="Gene3D" id="3.40.50.150">
    <property type="entry name" value="Vaccinia Virus protein VP39"/>
    <property type="match status" value="1"/>
</dbReference>
<dbReference type="PANTHER" id="PTHR40036">
    <property type="entry name" value="MACROCIN O-METHYLTRANSFERASE"/>
    <property type="match status" value="1"/>
</dbReference>
<dbReference type="EMBL" id="PDEM01000020">
    <property type="protein sequence ID" value="PHZ84812.1"/>
    <property type="molecule type" value="Genomic_DNA"/>
</dbReference>
<keyword evidence="1" id="KW-0489">Methyltransferase</keyword>
<name>A0A2G4YR63_9PROT</name>
<evidence type="ECO:0000313" key="1">
    <source>
        <dbReference type="EMBL" id="PHZ84812.1"/>
    </source>
</evidence>